<dbReference type="Pfam" id="PF02302">
    <property type="entry name" value="PTS_IIB"/>
    <property type="match status" value="1"/>
</dbReference>
<dbReference type="GO" id="GO:0005351">
    <property type="term" value="F:carbohydrate:proton symporter activity"/>
    <property type="evidence" value="ECO:0007669"/>
    <property type="project" value="InterPro"/>
</dbReference>
<feature type="transmembrane region" description="Helical" evidence="11">
    <location>
        <begin position="212"/>
        <end position="242"/>
    </location>
</feature>
<feature type="transmembrane region" description="Helical" evidence="11">
    <location>
        <begin position="339"/>
        <end position="362"/>
    </location>
</feature>
<dbReference type="GO" id="GO:0009401">
    <property type="term" value="P:phosphoenolpyruvate-dependent sugar phosphotransferase system"/>
    <property type="evidence" value="ECO:0007669"/>
    <property type="project" value="UniProtKB-KW"/>
</dbReference>
<dbReference type="PROSITE" id="PS51104">
    <property type="entry name" value="PTS_EIIC_TYPE_2"/>
    <property type="match status" value="1"/>
</dbReference>
<keyword evidence="16" id="KW-1185">Reference proteome</keyword>
<evidence type="ECO:0000313" key="15">
    <source>
        <dbReference type="EMBL" id="KRO01643.1"/>
    </source>
</evidence>
<comment type="subcellular location">
    <subcellularLocation>
        <location evidence="1">Cell inner membrane</location>
        <topology evidence="1">Multi-pass membrane protein</topology>
    </subcellularLocation>
</comment>
<protein>
    <submittedName>
        <fullName evidence="15">PTS family porter fructose-specific component IIB</fullName>
    </submittedName>
</protein>
<evidence type="ECO:0000256" key="7">
    <source>
        <dbReference type="ARBA" id="ARBA00022683"/>
    </source>
</evidence>
<proteinExistence type="predicted"/>
<dbReference type="Pfam" id="PF00359">
    <property type="entry name" value="PTS_EIIA_2"/>
    <property type="match status" value="1"/>
</dbReference>
<dbReference type="InterPro" id="IPR036095">
    <property type="entry name" value="PTS_EIIB-like_sf"/>
</dbReference>
<evidence type="ECO:0000256" key="1">
    <source>
        <dbReference type="ARBA" id="ARBA00004429"/>
    </source>
</evidence>
<dbReference type="SUPFAM" id="SSF52794">
    <property type="entry name" value="PTS system IIB component-like"/>
    <property type="match status" value="1"/>
</dbReference>
<dbReference type="CDD" id="cd00211">
    <property type="entry name" value="PTS_IIA_fru"/>
    <property type="match status" value="1"/>
</dbReference>
<feature type="domain" description="PTS EIIB type-2" evidence="13">
    <location>
        <begin position="6"/>
        <end position="101"/>
    </location>
</feature>
<dbReference type="InterPro" id="IPR003353">
    <property type="entry name" value="PTS_IIB_fruc"/>
</dbReference>
<gene>
    <name evidence="15" type="ORF">IV66_GL002157</name>
</gene>
<organism evidence="15 16">
    <name type="scientific">Ligilactobacillus pobuzihii</name>
    <dbReference type="NCBI Taxonomy" id="449659"/>
    <lineage>
        <taxon>Bacteria</taxon>
        <taxon>Bacillati</taxon>
        <taxon>Bacillota</taxon>
        <taxon>Bacilli</taxon>
        <taxon>Lactobacillales</taxon>
        <taxon>Lactobacillaceae</taxon>
        <taxon>Ligilactobacillus</taxon>
    </lineage>
</organism>
<dbReference type="PROSITE" id="PS51099">
    <property type="entry name" value="PTS_EIIB_TYPE_2"/>
    <property type="match status" value="1"/>
</dbReference>
<dbReference type="GO" id="GO:0022877">
    <property type="term" value="F:protein-N(PI)-phosphohistidine-fructose phosphotransferase system transporter activity"/>
    <property type="evidence" value="ECO:0007669"/>
    <property type="project" value="InterPro"/>
</dbReference>
<evidence type="ECO:0000256" key="10">
    <source>
        <dbReference type="ARBA" id="ARBA00023136"/>
    </source>
</evidence>
<reference evidence="15 16" key="1">
    <citation type="journal article" date="2015" name="Genome Announc.">
        <title>Expanding the biotechnology potential of lactobacilli through comparative genomics of 213 strains and associated genera.</title>
        <authorList>
            <person name="Sun Z."/>
            <person name="Harris H.M."/>
            <person name="McCann A."/>
            <person name="Guo C."/>
            <person name="Argimon S."/>
            <person name="Zhang W."/>
            <person name="Yang X."/>
            <person name="Jeffery I.B."/>
            <person name="Cooney J.C."/>
            <person name="Kagawa T.F."/>
            <person name="Liu W."/>
            <person name="Song Y."/>
            <person name="Salvetti E."/>
            <person name="Wrobel A."/>
            <person name="Rasinkangas P."/>
            <person name="Parkhill J."/>
            <person name="Rea M.C."/>
            <person name="O'Sullivan O."/>
            <person name="Ritari J."/>
            <person name="Douillard F.P."/>
            <person name="Paul Ross R."/>
            <person name="Yang R."/>
            <person name="Briner A.E."/>
            <person name="Felis G.E."/>
            <person name="de Vos W.M."/>
            <person name="Barrangou R."/>
            <person name="Klaenhammer T.R."/>
            <person name="Caufield P.W."/>
            <person name="Cui Y."/>
            <person name="Zhang H."/>
            <person name="O'Toole P.W."/>
        </authorList>
    </citation>
    <scope>NUCLEOTIDE SEQUENCE [LARGE SCALE GENOMIC DNA]</scope>
    <source>
        <strain evidence="15 16">NBRC 103219</strain>
    </source>
</reference>
<dbReference type="AlphaFoldDB" id="A0A0R2LNW8"/>
<dbReference type="InterPro" id="IPR003501">
    <property type="entry name" value="PTS_EIIB_2/3"/>
</dbReference>
<dbReference type="NCBIfam" id="TIGR01427">
    <property type="entry name" value="PTS_IIC_fructo"/>
    <property type="match status" value="1"/>
</dbReference>
<keyword evidence="4" id="KW-0597">Phosphoprotein</keyword>
<name>A0A0R2LNW8_9LACO</name>
<dbReference type="NCBIfam" id="TIGR00848">
    <property type="entry name" value="fruA"/>
    <property type="match status" value="1"/>
</dbReference>
<accession>A0A0R2LNW8</accession>
<feature type="transmembrane region" description="Helical" evidence="11">
    <location>
        <begin position="439"/>
        <end position="461"/>
    </location>
</feature>
<dbReference type="InterPro" id="IPR013011">
    <property type="entry name" value="PTS_EIIB_2"/>
</dbReference>
<evidence type="ECO:0000256" key="2">
    <source>
        <dbReference type="ARBA" id="ARBA00022448"/>
    </source>
</evidence>
<dbReference type="NCBIfam" id="TIGR00829">
    <property type="entry name" value="FRU"/>
    <property type="match status" value="1"/>
</dbReference>
<dbReference type="InterPro" id="IPR013014">
    <property type="entry name" value="PTS_EIIC_2"/>
</dbReference>
<dbReference type="InterPro" id="IPR006327">
    <property type="entry name" value="PTS_IIC_fruc"/>
</dbReference>
<dbReference type="RefSeq" id="WP_017867177.1">
    <property type="nucleotide sequence ID" value="NZ_BJYB01000013.1"/>
</dbReference>
<evidence type="ECO:0000256" key="11">
    <source>
        <dbReference type="SAM" id="Phobius"/>
    </source>
</evidence>
<dbReference type="OrthoDB" id="9782569at2"/>
<dbReference type="PANTHER" id="PTHR30505">
    <property type="entry name" value="FRUCTOSE-LIKE PERMEASE"/>
    <property type="match status" value="1"/>
</dbReference>
<feature type="transmembrane region" description="Helical" evidence="11">
    <location>
        <begin position="177"/>
        <end position="200"/>
    </location>
</feature>
<dbReference type="Proteomes" id="UP000051886">
    <property type="component" value="Unassembled WGS sequence"/>
</dbReference>
<dbReference type="Gene3D" id="3.40.930.10">
    <property type="entry name" value="Mannitol-specific EII, Chain A"/>
    <property type="match status" value="1"/>
</dbReference>
<dbReference type="InterPro" id="IPR002178">
    <property type="entry name" value="PTS_EIIA_type-2_dom"/>
</dbReference>
<keyword evidence="3" id="KW-1003">Cell membrane</keyword>
<evidence type="ECO:0000313" key="16">
    <source>
        <dbReference type="Proteomes" id="UP000051886"/>
    </source>
</evidence>
<dbReference type="Gene3D" id="3.40.50.2300">
    <property type="match status" value="1"/>
</dbReference>
<sequence>MTNYDIVAATGCATGIAHTFMAEEALEQAAKNKHLSIKVETHGQAGIEHSLTSNEIKNAKAVIIASDIDVDPDRFVGKKLVNVKVAKAISDSDKLIELALSDNAPIHESSNTRSNDDEIQSSNSEEKKSIGNIIYTSLMNGVSHMLPLVVAGGVLTAVSFFWGIYSADPKSDQFNQFAYMLNTVGGTAMDLMVPVLAAYIGEAIAKRSGLVVGFAVGMIAFNGGSGFLGAIVGGYIAALVILGLQKILKPLPDKQFRGLKSIFLYPVLGVFTAGMLMMLINVPMKALNTGMMDVLKGMENTTPLLLGIIIGCLSAADFGGPLNKAAYLTGTALLAQGNYFFMAGVSAACIAPPLATGFAVLFNKKAYSKEERSAGYVNFLLGSTHITEGAIPFAATNPLMNIPAFMVGSSIAAVLTYFSKIQVPAPHGGFIVLPLVNHPILWVVYILIGSVASGILLAMIAEHSYRKKSQQQPEFTETNNNNVENQELSDQNSAAIEKDNSPASILSVNNIAFDVTATGRNDVLHQLSTFAEDKGLITNSQAVYQKYLQREQEGSTGMEQGIAIPHAQDSSIKTSKMMIFRLKNEVEWKTFDGKPVNTIISFLIPEEDDGAHLNYLSDTAKLLTHQDFIQKLKNANNADEVYDLFKEYNE</sequence>
<keyword evidence="10 11" id="KW-0472">Membrane</keyword>
<dbReference type="InterPro" id="IPR050864">
    <property type="entry name" value="Bacterial_PTS_Sugar_Transport"/>
</dbReference>
<dbReference type="PANTHER" id="PTHR30505:SF28">
    <property type="entry name" value="PTS SYSTEM 2-O-ALPHA-MANNOSYL-D-GLYCERATE-SPECIFIC EIIABC COMPONENT"/>
    <property type="match status" value="1"/>
</dbReference>
<dbReference type="Pfam" id="PF02378">
    <property type="entry name" value="PTS_EIIC"/>
    <property type="match status" value="1"/>
</dbReference>
<dbReference type="SUPFAM" id="SSF55804">
    <property type="entry name" value="Phoshotransferase/anion transport protein"/>
    <property type="match status" value="1"/>
</dbReference>
<comment type="caution">
    <text evidence="15">The sequence shown here is derived from an EMBL/GenBank/DDBJ whole genome shotgun (WGS) entry which is preliminary data.</text>
</comment>
<feature type="domain" description="PTS EIIA type-2" evidence="12">
    <location>
        <begin position="504"/>
        <end position="648"/>
    </location>
</feature>
<dbReference type="PROSITE" id="PS51094">
    <property type="entry name" value="PTS_EIIA_TYPE_2"/>
    <property type="match status" value="1"/>
</dbReference>
<evidence type="ECO:0000259" key="12">
    <source>
        <dbReference type="PROSITE" id="PS51094"/>
    </source>
</evidence>
<keyword evidence="2" id="KW-0813">Transport</keyword>
<evidence type="ECO:0000256" key="6">
    <source>
        <dbReference type="ARBA" id="ARBA00022679"/>
    </source>
</evidence>
<dbReference type="GO" id="GO:0005886">
    <property type="term" value="C:plasma membrane"/>
    <property type="evidence" value="ECO:0007669"/>
    <property type="project" value="UniProtKB-SubCell"/>
</dbReference>
<evidence type="ECO:0000256" key="4">
    <source>
        <dbReference type="ARBA" id="ARBA00022553"/>
    </source>
</evidence>
<dbReference type="EMBL" id="JQCN01000007">
    <property type="protein sequence ID" value="KRO01643.1"/>
    <property type="molecule type" value="Genomic_DNA"/>
</dbReference>
<dbReference type="STRING" id="449659.IV66_GL002157"/>
<dbReference type="GO" id="GO:0090563">
    <property type="term" value="F:protein-phosphocysteine-sugar phosphotransferase activity"/>
    <property type="evidence" value="ECO:0007669"/>
    <property type="project" value="TreeGrafter"/>
</dbReference>
<feature type="domain" description="PTS EIIC type-2" evidence="14">
    <location>
        <begin position="134"/>
        <end position="470"/>
    </location>
</feature>
<evidence type="ECO:0000256" key="9">
    <source>
        <dbReference type="ARBA" id="ARBA00022989"/>
    </source>
</evidence>
<dbReference type="InterPro" id="IPR003352">
    <property type="entry name" value="PTS_EIIC"/>
</dbReference>
<feature type="transmembrane region" description="Helical" evidence="11">
    <location>
        <begin position="301"/>
        <end position="319"/>
    </location>
</feature>
<feature type="transmembrane region" description="Helical" evidence="11">
    <location>
        <begin position="262"/>
        <end position="280"/>
    </location>
</feature>
<dbReference type="InterPro" id="IPR016152">
    <property type="entry name" value="PTrfase/Anion_transptr"/>
</dbReference>
<keyword evidence="9 11" id="KW-1133">Transmembrane helix</keyword>
<evidence type="ECO:0000256" key="5">
    <source>
        <dbReference type="ARBA" id="ARBA00022597"/>
    </source>
</evidence>
<dbReference type="InterPro" id="IPR004715">
    <property type="entry name" value="PTS_IIA_fruc"/>
</dbReference>
<dbReference type="PATRIC" id="fig|449659.4.peg.2217"/>
<keyword evidence="7" id="KW-0598">Phosphotransferase system</keyword>
<keyword evidence="6" id="KW-0808">Transferase</keyword>
<evidence type="ECO:0000256" key="3">
    <source>
        <dbReference type="ARBA" id="ARBA00022475"/>
    </source>
</evidence>
<keyword evidence="5" id="KW-0762">Sugar transport</keyword>
<evidence type="ECO:0000256" key="8">
    <source>
        <dbReference type="ARBA" id="ARBA00022692"/>
    </source>
</evidence>
<feature type="transmembrane region" description="Helical" evidence="11">
    <location>
        <begin position="145"/>
        <end position="165"/>
    </location>
</feature>
<dbReference type="CDD" id="cd05569">
    <property type="entry name" value="PTS_IIB_fructose"/>
    <property type="match status" value="1"/>
</dbReference>
<evidence type="ECO:0000259" key="13">
    <source>
        <dbReference type="PROSITE" id="PS51099"/>
    </source>
</evidence>
<evidence type="ECO:0000259" key="14">
    <source>
        <dbReference type="PROSITE" id="PS51104"/>
    </source>
</evidence>
<keyword evidence="8 11" id="KW-0812">Transmembrane</keyword>